<dbReference type="EMBL" id="JBHSCX010000003">
    <property type="protein sequence ID" value="MFC4361554.1"/>
    <property type="molecule type" value="Genomic_DNA"/>
</dbReference>
<gene>
    <name evidence="2" type="ORF">ACFOX3_04520</name>
</gene>
<dbReference type="Gene3D" id="3.10.590.10">
    <property type="entry name" value="ph1033 like domains"/>
    <property type="match status" value="1"/>
</dbReference>
<dbReference type="PANTHER" id="PTHR14087">
    <property type="entry name" value="THYMOCYTE NUCLEAR PROTEIN 1"/>
    <property type="match status" value="1"/>
</dbReference>
<sequence>MNYWLFKTEPDDISLDDIKAAKTKGLRWDGIRNFQARNFLRDQLAVGDGVFIYHSQCKTVGIVGTAEVTRAAYADPAQFDKDSKYFDAKATTDVPRWFCVDIRYTGTLKKPLLLSQLKADPRLSDMVLIKQGRLSIQPVTQQEWRYLHTLAQTETES</sequence>
<protein>
    <submittedName>
        <fullName evidence="2">EVE domain-containing protein</fullName>
    </submittedName>
</protein>
<dbReference type="PANTHER" id="PTHR14087:SF7">
    <property type="entry name" value="THYMOCYTE NUCLEAR PROTEIN 1"/>
    <property type="match status" value="1"/>
</dbReference>
<feature type="domain" description="EVE" evidence="1">
    <location>
        <begin position="2"/>
        <end position="148"/>
    </location>
</feature>
<proteinExistence type="predicted"/>
<dbReference type="RefSeq" id="WP_290259514.1">
    <property type="nucleotide sequence ID" value="NZ_JAUFQG010000004.1"/>
</dbReference>
<accession>A0ABV8V3D4</accession>
<evidence type="ECO:0000313" key="3">
    <source>
        <dbReference type="Proteomes" id="UP001595840"/>
    </source>
</evidence>
<dbReference type="SUPFAM" id="SSF88697">
    <property type="entry name" value="PUA domain-like"/>
    <property type="match status" value="1"/>
</dbReference>
<dbReference type="InterPro" id="IPR047197">
    <property type="entry name" value="THYN1-like_EVE"/>
</dbReference>
<keyword evidence="3" id="KW-1185">Reference proteome</keyword>
<dbReference type="InterPro" id="IPR015947">
    <property type="entry name" value="PUA-like_sf"/>
</dbReference>
<dbReference type="InterPro" id="IPR002740">
    <property type="entry name" value="EVE_domain"/>
</dbReference>
<reference evidence="3" key="1">
    <citation type="journal article" date="2019" name="Int. J. Syst. Evol. Microbiol.">
        <title>The Global Catalogue of Microorganisms (GCM) 10K type strain sequencing project: providing services to taxonomists for standard genome sequencing and annotation.</title>
        <authorList>
            <consortium name="The Broad Institute Genomics Platform"/>
            <consortium name="The Broad Institute Genome Sequencing Center for Infectious Disease"/>
            <person name="Wu L."/>
            <person name="Ma J."/>
        </authorList>
    </citation>
    <scope>NUCLEOTIDE SEQUENCE [LARGE SCALE GENOMIC DNA]</scope>
    <source>
        <strain evidence="3">CECT 8570</strain>
    </source>
</reference>
<evidence type="ECO:0000313" key="2">
    <source>
        <dbReference type="EMBL" id="MFC4361554.1"/>
    </source>
</evidence>
<evidence type="ECO:0000259" key="1">
    <source>
        <dbReference type="Pfam" id="PF01878"/>
    </source>
</evidence>
<organism evidence="2 3">
    <name type="scientific">Simiduia curdlanivorans</name>
    <dbReference type="NCBI Taxonomy" id="1492769"/>
    <lineage>
        <taxon>Bacteria</taxon>
        <taxon>Pseudomonadati</taxon>
        <taxon>Pseudomonadota</taxon>
        <taxon>Gammaproteobacteria</taxon>
        <taxon>Cellvibrionales</taxon>
        <taxon>Cellvibrionaceae</taxon>
        <taxon>Simiduia</taxon>
    </lineage>
</organism>
<dbReference type="InterPro" id="IPR052181">
    <property type="entry name" value="5hmC_binding"/>
</dbReference>
<dbReference type="Proteomes" id="UP001595840">
    <property type="component" value="Unassembled WGS sequence"/>
</dbReference>
<comment type="caution">
    <text evidence="2">The sequence shown here is derived from an EMBL/GenBank/DDBJ whole genome shotgun (WGS) entry which is preliminary data.</text>
</comment>
<dbReference type="Pfam" id="PF01878">
    <property type="entry name" value="EVE"/>
    <property type="match status" value="1"/>
</dbReference>
<name>A0ABV8V3D4_9GAMM</name>
<dbReference type="CDD" id="cd21133">
    <property type="entry name" value="EVE"/>
    <property type="match status" value="1"/>
</dbReference>